<evidence type="ECO:0000313" key="5">
    <source>
        <dbReference type="EMBL" id="CAB4835808.1"/>
    </source>
</evidence>
<dbReference type="InterPro" id="IPR028082">
    <property type="entry name" value="Peripla_BP_I"/>
</dbReference>
<dbReference type="Pfam" id="PF13458">
    <property type="entry name" value="Peripla_BP_6"/>
    <property type="match status" value="1"/>
</dbReference>
<dbReference type="EMBL" id="CAFBIY010000027">
    <property type="protein sequence ID" value="CAB4848496.1"/>
    <property type="molecule type" value="Genomic_DNA"/>
</dbReference>
<dbReference type="InterPro" id="IPR028081">
    <property type="entry name" value="Leu-bd"/>
</dbReference>
<dbReference type="InterPro" id="IPR051010">
    <property type="entry name" value="BCAA_transport"/>
</dbReference>
<evidence type="ECO:0000313" key="7">
    <source>
        <dbReference type="EMBL" id="CAB4943325.1"/>
    </source>
</evidence>
<name>A0A6J7BRX3_9ZZZZ</name>
<evidence type="ECO:0000313" key="4">
    <source>
        <dbReference type="EMBL" id="CAB4730890.1"/>
    </source>
</evidence>
<dbReference type="Gene3D" id="3.40.50.2300">
    <property type="match status" value="2"/>
</dbReference>
<accession>A0A6J7BRX3</accession>
<gene>
    <name evidence="4" type="ORF">UFOPK2656_02104</name>
    <name evidence="5" type="ORF">UFOPK3099_02887</name>
    <name evidence="6" type="ORF">UFOPK3267_00717</name>
    <name evidence="7" type="ORF">UFOPK3651_02347</name>
    <name evidence="8" type="ORF">UFOPK3931_01394</name>
    <name evidence="3" type="ORF">UFOPK4189_02144</name>
</gene>
<evidence type="ECO:0000313" key="8">
    <source>
        <dbReference type="EMBL" id="CAB4989669.1"/>
    </source>
</evidence>
<dbReference type="PANTHER" id="PTHR30483:SF6">
    <property type="entry name" value="PERIPLASMIC BINDING PROTEIN OF ABC TRANSPORTER FOR NATURAL AMINO ACIDS"/>
    <property type="match status" value="1"/>
</dbReference>
<dbReference type="EMBL" id="CAFAAV010000338">
    <property type="protein sequence ID" value="CAB4835808.1"/>
    <property type="molecule type" value="Genomic_DNA"/>
</dbReference>
<dbReference type="PROSITE" id="PS51257">
    <property type="entry name" value="PROKAR_LIPOPROTEIN"/>
    <property type="match status" value="1"/>
</dbReference>
<dbReference type="AlphaFoldDB" id="A0A6J7BRX3"/>
<protein>
    <submittedName>
        <fullName evidence="6">Unannotated protein</fullName>
    </submittedName>
</protein>
<feature type="domain" description="Leucine-binding protein" evidence="2">
    <location>
        <begin position="48"/>
        <end position="355"/>
    </location>
</feature>
<evidence type="ECO:0000256" key="1">
    <source>
        <dbReference type="ARBA" id="ARBA00022729"/>
    </source>
</evidence>
<dbReference type="EMBL" id="CAESGF010000013">
    <property type="protein sequence ID" value="CAB4364382.1"/>
    <property type="molecule type" value="Genomic_DNA"/>
</dbReference>
<reference evidence="6" key="1">
    <citation type="submission" date="2020-05" db="EMBL/GenBank/DDBJ databases">
        <authorList>
            <person name="Chiriac C."/>
            <person name="Salcher M."/>
            <person name="Ghai R."/>
            <person name="Kavagutti S V."/>
        </authorList>
    </citation>
    <scope>NUCLEOTIDE SEQUENCE</scope>
</reference>
<evidence type="ECO:0000313" key="3">
    <source>
        <dbReference type="EMBL" id="CAB4364382.1"/>
    </source>
</evidence>
<keyword evidence="1" id="KW-0732">Signal</keyword>
<dbReference type="SUPFAM" id="SSF53822">
    <property type="entry name" value="Periplasmic binding protein-like I"/>
    <property type="match status" value="1"/>
</dbReference>
<proteinExistence type="predicted"/>
<evidence type="ECO:0000259" key="2">
    <source>
        <dbReference type="Pfam" id="PF13458"/>
    </source>
</evidence>
<dbReference type="EMBL" id="CAEZYF010000013">
    <property type="protein sequence ID" value="CAB4730890.1"/>
    <property type="molecule type" value="Genomic_DNA"/>
</dbReference>
<sequence length="421" mass="42271">MHTSKLVVIATCAVLTIAACSGSNNSSATTTAVQPTTTAAGHLNDGTLVIGAVLPTVGTASEIGVSMADALQLGVSEINQSGGVNGRQIRLITREEGDNSATAVLAVQSLLQFGVDAIIGPTSVPNLLATLGTAVEAGVLTCAPTASALALDNFPDDGLLLRTVPSDSLQAQAMAQLVESSGSSAVAVVYLDDNYGRPFAEATRAAITQRGTAVSGFVGFTPGEASVSAAVAAVIQARPQVVAVVADAITGPSIINAIDAASDGTITFVVNDAARRPDASAQPFSSALGPRITGVSPIAYATSAAFTTGLKSIDPEATGLFAHNAYDCLNIIALAAASAGSLRPSAIAAEIPGLTTGGTRCSSFPTCQVSLAERRNINYDGPGGNLAIDASGEMTSATFDKFTFDKNSRDVSIGLLRLGDG</sequence>
<dbReference type="EMBL" id="CAFBOL010000031">
    <property type="protein sequence ID" value="CAB4989669.1"/>
    <property type="molecule type" value="Genomic_DNA"/>
</dbReference>
<organism evidence="6">
    <name type="scientific">freshwater metagenome</name>
    <dbReference type="NCBI Taxonomy" id="449393"/>
    <lineage>
        <taxon>unclassified sequences</taxon>
        <taxon>metagenomes</taxon>
        <taxon>ecological metagenomes</taxon>
    </lineage>
</organism>
<dbReference type="EMBL" id="CAFBMT010000014">
    <property type="protein sequence ID" value="CAB4943325.1"/>
    <property type="molecule type" value="Genomic_DNA"/>
</dbReference>
<dbReference type="PANTHER" id="PTHR30483">
    <property type="entry name" value="LEUCINE-SPECIFIC-BINDING PROTEIN"/>
    <property type="match status" value="1"/>
</dbReference>
<evidence type="ECO:0000313" key="6">
    <source>
        <dbReference type="EMBL" id="CAB4848496.1"/>
    </source>
</evidence>